<accession>A0A447PG55</accession>
<evidence type="ECO:0000313" key="1">
    <source>
        <dbReference type="EMBL" id="VEA36582.1"/>
    </source>
</evidence>
<dbReference type="EMBL" id="LR134149">
    <property type="protein sequence ID" value="VEA36582.1"/>
    <property type="molecule type" value="Genomic_DNA"/>
</dbReference>
<gene>
    <name evidence="1" type="ORF">NCTC8272_02199</name>
</gene>
<proteinExistence type="predicted"/>
<organism evidence="1 2">
    <name type="scientific">Salmonella enterica I</name>
    <dbReference type="NCBI Taxonomy" id="59201"/>
    <lineage>
        <taxon>Bacteria</taxon>
        <taxon>Pseudomonadati</taxon>
        <taxon>Pseudomonadota</taxon>
        <taxon>Gammaproteobacteria</taxon>
        <taxon>Enterobacterales</taxon>
        <taxon>Enterobacteriaceae</taxon>
        <taxon>Salmonella</taxon>
    </lineage>
</organism>
<protein>
    <submittedName>
        <fullName evidence="1">Uncharacterized protein</fullName>
    </submittedName>
</protein>
<sequence length="73" mass="8379">MGVYLCYLASAIRQAEIAAEVKDFGNNLKKEPRQAPWKELTGFADLREIKGFTQRAHKRFIMTDRFTGGCRKV</sequence>
<evidence type="ECO:0000313" key="2">
    <source>
        <dbReference type="Proteomes" id="UP000277214"/>
    </source>
</evidence>
<dbReference type="Proteomes" id="UP000277214">
    <property type="component" value="Chromosome 1"/>
</dbReference>
<dbReference type="AlphaFoldDB" id="A0A447PG55"/>
<reference evidence="1 2" key="1">
    <citation type="submission" date="2018-12" db="EMBL/GenBank/DDBJ databases">
        <authorList>
            <consortium name="Pathogen Informatics"/>
        </authorList>
    </citation>
    <scope>NUCLEOTIDE SEQUENCE [LARGE SCALE GENOMIC DNA]</scope>
    <source>
        <strain evidence="1 2">NCTC8272</strain>
    </source>
</reference>
<name>A0A447PG55_SALET</name>